<dbReference type="InterPro" id="IPR029063">
    <property type="entry name" value="SAM-dependent_MTases_sf"/>
</dbReference>
<dbReference type="Pfam" id="PF13578">
    <property type="entry name" value="Methyltransf_24"/>
    <property type="match status" value="1"/>
</dbReference>
<dbReference type="EMBL" id="CAEZXP010000010">
    <property type="protein sequence ID" value="CAB4709839.1"/>
    <property type="molecule type" value="Genomic_DNA"/>
</dbReference>
<reference evidence="1" key="1">
    <citation type="submission" date="2020-05" db="EMBL/GenBank/DDBJ databases">
        <authorList>
            <person name="Chiriac C."/>
            <person name="Salcher M."/>
            <person name="Ghai R."/>
            <person name="Kavagutti S V."/>
        </authorList>
    </citation>
    <scope>NUCLEOTIDE SEQUENCE</scope>
</reference>
<sequence>MSQTYPDPVATTQPSLLATLRTLALPRSARLSRDGVAFARIWPDLATVPGLLISPLQEFWLFQAARALPNTATIVEIGSFKGRSTSALAYGCRGTERHVYALDTFDGNDNDFDTRGFRAEFDANIARGGLTDYVTAVPGRSLETAAHWDRPIDLLFIDGSHDFDDVVADFHGFVRHVRPGGLVAVHDVLPTWEGVDRAWREVIAPELIATGNCATLAYGRVPS</sequence>
<dbReference type="AlphaFoldDB" id="A0A6J6QG43"/>
<proteinExistence type="predicted"/>
<dbReference type="SUPFAM" id="SSF53335">
    <property type="entry name" value="S-adenosyl-L-methionine-dependent methyltransferases"/>
    <property type="match status" value="1"/>
</dbReference>
<organism evidence="1">
    <name type="scientific">freshwater metagenome</name>
    <dbReference type="NCBI Taxonomy" id="449393"/>
    <lineage>
        <taxon>unclassified sequences</taxon>
        <taxon>metagenomes</taxon>
        <taxon>ecological metagenomes</taxon>
    </lineage>
</organism>
<dbReference type="Gene3D" id="3.40.50.150">
    <property type="entry name" value="Vaccinia Virus protein VP39"/>
    <property type="match status" value="1"/>
</dbReference>
<accession>A0A6J6QG43</accession>
<evidence type="ECO:0000313" key="1">
    <source>
        <dbReference type="EMBL" id="CAB4709839.1"/>
    </source>
</evidence>
<name>A0A6J6QG43_9ZZZZ</name>
<gene>
    <name evidence="1" type="ORF">UFOPK2399_01925</name>
</gene>
<protein>
    <submittedName>
        <fullName evidence="1">Unannotated protein</fullName>
    </submittedName>
</protein>